<dbReference type="InterPro" id="IPR001310">
    <property type="entry name" value="Histidine_triad_HIT"/>
</dbReference>
<dbReference type="EMBL" id="CP146612">
    <property type="protein sequence ID" value="WWX24891.1"/>
    <property type="molecule type" value="Genomic_DNA"/>
</dbReference>
<evidence type="ECO:0000256" key="1">
    <source>
        <dbReference type="PROSITE-ProRule" id="PRU00464"/>
    </source>
</evidence>
<evidence type="ECO:0000313" key="4">
    <source>
        <dbReference type="Proteomes" id="UP001375370"/>
    </source>
</evidence>
<dbReference type="Gene3D" id="3.30.428.10">
    <property type="entry name" value="HIT-like"/>
    <property type="match status" value="1"/>
</dbReference>
<dbReference type="Pfam" id="PF01230">
    <property type="entry name" value="HIT"/>
    <property type="match status" value="1"/>
</dbReference>
<dbReference type="InterPro" id="IPR019808">
    <property type="entry name" value="Histidine_triad_CS"/>
</dbReference>
<dbReference type="SUPFAM" id="SSF54197">
    <property type="entry name" value="HIT-like"/>
    <property type="match status" value="1"/>
</dbReference>
<dbReference type="PROSITE" id="PS51084">
    <property type="entry name" value="HIT_2"/>
    <property type="match status" value="1"/>
</dbReference>
<dbReference type="Proteomes" id="UP001375370">
    <property type="component" value="Chromosome"/>
</dbReference>
<proteinExistence type="predicted"/>
<reference evidence="3 4" key="1">
    <citation type="submission" date="2024-03" db="EMBL/GenBank/DDBJ databases">
        <title>A Dehalogenimonas Isolated from Estuarine Sediments Dihaloeliminates Chlorinated Alkanes.</title>
        <authorList>
            <person name="Yang Y."/>
            <person name="Wang H."/>
        </authorList>
    </citation>
    <scope>NUCLEOTIDE SEQUENCE [LARGE SCALE GENOMIC DNA]</scope>
    <source>
        <strain evidence="3 4">W</strain>
    </source>
</reference>
<dbReference type="CDD" id="cd01276">
    <property type="entry name" value="PKCI_related"/>
    <property type="match status" value="1"/>
</dbReference>
<organism evidence="3 4">
    <name type="scientific">Candidatus Dehalogenimonas loeffleri</name>
    <dbReference type="NCBI Taxonomy" id="3127115"/>
    <lineage>
        <taxon>Bacteria</taxon>
        <taxon>Bacillati</taxon>
        <taxon>Chloroflexota</taxon>
        <taxon>Dehalococcoidia</taxon>
        <taxon>Dehalococcoidales</taxon>
        <taxon>Dehalococcoidaceae</taxon>
        <taxon>Dehalogenimonas</taxon>
    </lineage>
</organism>
<evidence type="ECO:0000313" key="3">
    <source>
        <dbReference type="EMBL" id="WWX24891.1"/>
    </source>
</evidence>
<keyword evidence="4" id="KW-1185">Reference proteome</keyword>
<evidence type="ECO:0000259" key="2">
    <source>
        <dbReference type="PROSITE" id="PS51084"/>
    </source>
</evidence>
<feature type="short sequence motif" description="Histidine triad motif" evidence="1">
    <location>
        <begin position="97"/>
        <end position="101"/>
    </location>
</feature>
<gene>
    <name evidence="3" type="ORF">V8247_06410</name>
</gene>
<dbReference type="PANTHER" id="PTHR23089">
    <property type="entry name" value="HISTIDINE TRIAD HIT PROTEIN"/>
    <property type="match status" value="1"/>
</dbReference>
<dbReference type="PROSITE" id="PS00892">
    <property type="entry name" value="HIT_1"/>
    <property type="match status" value="1"/>
</dbReference>
<feature type="domain" description="HIT" evidence="2">
    <location>
        <begin position="4"/>
        <end position="113"/>
    </location>
</feature>
<sequence length="113" mass="12222">MDCIFCRIAGGDIPAEILHKDDLVVAFRDIAPQAPVHILIVPVKHFSNLTEVNGDDYEIIAHIFKVAIELADREGIAESGYRIAVNSGKEGGQVVGHLHFHLLGGRQLSGDLG</sequence>
<dbReference type="PRINTS" id="PR00332">
    <property type="entry name" value="HISTRIAD"/>
</dbReference>
<dbReference type="RefSeq" id="WP_338737016.1">
    <property type="nucleotide sequence ID" value="NZ_CP146612.1"/>
</dbReference>
<name>A0ABZ2J263_9CHLR</name>
<dbReference type="InterPro" id="IPR011146">
    <property type="entry name" value="HIT-like"/>
</dbReference>
<protein>
    <submittedName>
        <fullName evidence="3">Histidine triad nucleotide-binding protein</fullName>
    </submittedName>
</protein>
<accession>A0ABZ2J263</accession>
<dbReference type="InterPro" id="IPR036265">
    <property type="entry name" value="HIT-like_sf"/>
</dbReference>